<proteinExistence type="predicted"/>
<gene>
    <name evidence="1" type="ORF">RV045_04930</name>
</gene>
<dbReference type="Proteomes" id="UP001364695">
    <property type="component" value="Unassembled WGS sequence"/>
</dbReference>
<comment type="caution">
    <text evidence="1">The sequence shown here is derived from an EMBL/GenBank/DDBJ whole genome shotgun (WGS) entry which is preliminary data.</text>
</comment>
<accession>A0ACC6P0Q8</accession>
<evidence type="ECO:0000313" key="2">
    <source>
        <dbReference type="Proteomes" id="UP001364695"/>
    </source>
</evidence>
<evidence type="ECO:0000313" key="1">
    <source>
        <dbReference type="EMBL" id="MEJ7137777.1"/>
    </source>
</evidence>
<keyword evidence="1" id="KW-0378">Hydrolase</keyword>
<sequence>MNTIPNGWPARVLYLHGFRSSPLSAKARFVRERLAQDAPATQWLCPQLPASPAAAMALILELTACWPRGDGGTLVMGSSLGGFYAVQAAHALQARAVLLNPAVSPERDLARHLGLQTQWHDPAQRLDFRPEFLPELQAQQAAIAREGMRERLSPTSAFALITQGDEVLDWREMHSAHASARCHVLPGGDHAISDFAQHWPLIAAFIRQPPETSAQ</sequence>
<name>A0ACC6P0Q8_9BURK</name>
<protein>
    <submittedName>
        <fullName evidence="1">YqiA/YcfP family alpha/beta fold hydrolase</fullName>
    </submittedName>
</protein>
<reference evidence="1" key="1">
    <citation type="submission" date="2023-10" db="EMBL/GenBank/DDBJ databases">
        <title>Amphibacter perezi, gen. nov., sp. nov. a novel taxa of the family Comamonadaceae, class Betaproteobacteria isolated from the skin microbiota of Pelophylax perezi from different populations.</title>
        <authorList>
            <person name="Costa S."/>
            <person name="Proenca D.N."/>
            <person name="Lopes I."/>
            <person name="Morais P.V."/>
        </authorList>
    </citation>
    <scope>NUCLEOTIDE SEQUENCE</scope>
    <source>
        <strain evidence="1">SL12-8</strain>
    </source>
</reference>
<dbReference type="EMBL" id="JAWDIE010000006">
    <property type="protein sequence ID" value="MEJ7137777.1"/>
    <property type="molecule type" value="Genomic_DNA"/>
</dbReference>
<keyword evidence="2" id="KW-1185">Reference proteome</keyword>
<organism evidence="1 2">
    <name type="scientific">Amphibiibacter pelophylacis</name>
    <dbReference type="NCBI Taxonomy" id="1799477"/>
    <lineage>
        <taxon>Bacteria</taxon>
        <taxon>Pseudomonadati</taxon>
        <taxon>Pseudomonadota</taxon>
        <taxon>Betaproteobacteria</taxon>
        <taxon>Burkholderiales</taxon>
        <taxon>Sphaerotilaceae</taxon>
        <taxon>Amphibiibacter</taxon>
    </lineage>
</organism>